<reference evidence="1" key="2">
    <citation type="submission" date="2021-06" db="EMBL/GenBank/DDBJ databases">
        <authorList>
            <person name="Diorio-Toth L."/>
        </authorList>
    </citation>
    <scope>NUCLEOTIDE SEQUENCE</scope>
    <source>
        <strain evidence="1">AV_175</strain>
    </source>
</reference>
<protein>
    <submittedName>
        <fullName evidence="1">DUF2971 domain-containing protein</fullName>
    </submittedName>
</protein>
<sequence>MLDLQNHVIEMLTNLLVDFDSEHERKVAHYTNFSVAQLLGTNKTKFRLNSTDFMNDPSEGNILFEYLHLNKIEYDSHNKTFLSCFTFNHNSLNQFRLYGLQDNKPCTGVSLVYNSNFFFNTDTIIIDSINENNLDSVNKEDFKNGLKIPLFRCVYLDSFTGYFEVAKRNKFTFFQEIQDKSLSVKSWEDYTRKMSGIEEKVNNSMGFILVTLSAIKGENHNLKVDDLKSANKIISPISFLFKHFAFQEEQECRMVVIDKIESDHVILDENDKTKSYIEYSQPTNRDIRNIYIGLASSYKMSDLLKKMKDSGVKKLPKTIISENPYRI</sequence>
<name>A0A8F6QTV9_9GAMM</name>
<evidence type="ECO:0000313" key="1">
    <source>
        <dbReference type="EMBL" id="QXR19137.1"/>
    </source>
</evidence>
<dbReference type="RefSeq" id="WP_125278806.1">
    <property type="nucleotide sequence ID" value="NZ_AP024524.1"/>
</dbReference>
<reference evidence="1" key="1">
    <citation type="journal article" date="2019" name="Nat. Commun.">
        <title>Spatiotemporal dynamics of multidrug resistant bacteria on intensive care unit surfaces.</title>
        <authorList>
            <person name="D'Souza A.W."/>
            <person name="Potter R.F."/>
            <person name="Wallace M."/>
            <person name="Shupe A."/>
            <person name="Patel S."/>
            <person name="Sun X."/>
            <person name="Gul D."/>
            <person name="Kwon J.H."/>
            <person name="Andleeb S."/>
            <person name="Burnham C.D."/>
            <person name="Dantas G."/>
        </authorList>
    </citation>
    <scope>NUCLEOTIDE SEQUENCE</scope>
    <source>
        <strain evidence="1">AV_175</strain>
    </source>
</reference>
<dbReference type="EMBL" id="CP078027">
    <property type="protein sequence ID" value="QXR19137.1"/>
    <property type="molecule type" value="Genomic_DNA"/>
</dbReference>
<proteinExistence type="predicted"/>
<dbReference type="AlphaFoldDB" id="A0A8F6QTV9"/>
<dbReference type="Proteomes" id="UP000280837">
    <property type="component" value="Chromosome"/>
</dbReference>
<organism evidence="1">
    <name type="scientific">Acinetobacter variabilis</name>
    <dbReference type="NCBI Taxonomy" id="70346"/>
    <lineage>
        <taxon>Bacteria</taxon>
        <taxon>Pseudomonadati</taxon>
        <taxon>Pseudomonadota</taxon>
        <taxon>Gammaproteobacteria</taxon>
        <taxon>Moraxellales</taxon>
        <taxon>Moraxellaceae</taxon>
        <taxon>Acinetobacter</taxon>
    </lineage>
</organism>
<accession>A0A8F6QTV9</accession>
<gene>
    <name evidence="1" type="ORF">EGK58_013950</name>
</gene>